<dbReference type="Pfam" id="PF00892">
    <property type="entry name" value="EamA"/>
    <property type="match status" value="1"/>
</dbReference>
<reference evidence="8 9" key="1">
    <citation type="submission" date="2014-01" db="EMBL/GenBank/DDBJ databases">
        <title>Roseivivax isoporae LMG 25204 Genome Sequencing.</title>
        <authorList>
            <person name="Lai Q."/>
            <person name="Li G."/>
            <person name="Shao Z."/>
        </authorList>
    </citation>
    <scope>NUCLEOTIDE SEQUENCE [LARGE SCALE GENOMIC DNA]</scope>
    <source>
        <strain evidence="8 9">LMG 25204</strain>
    </source>
</reference>
<dbReference type="PANTHER" id="PTHR22911:SF6">
    <property type="entry name" value="SOLUTE CARRIER FAMILY 35 MEMBER G1"/>
    <property type="match status" value="1"/>
</dbReference>
<dbReference type="InterPro" id="IPR000620">
    <property type="entry name" value="EamA_dom"/>
</dbReference>
<feature type="transmembrane region" description="Helical" evidence="6">
    <location>
        <begin position="98"/>
        <end position="120"/>
    </location>
</feature>
<feature type="transmembrane region" description="Helical" evidence="6">
    <location>
        <begin position="259"/>
        <end position="283"/>
    </location>
</feature>
<dbReference type="AlphaFoldDB" id="X7FAA0"/>
<feature type="transmembrane region" description="Helical" evidence="6">
    <location>
        <begin position="183"/>
        <end position="206"/>
    </location>
</feature>
<evidence type="ECO:0000313" key="8">
    <source>
        <dbReference type="EMBL" id="ETX29847.1"/>
    </source>
</evidence>
<feature type="transmembrane region" description="Helical" evidence="6">
    <location>
        <begin position="39"/>
        <end position="58"/>
    </location>
</feature>
<organism evidence="8 9">
    <name type="scientific">Roseivivax isoporae LMG 25204</name>
    <dbReference type="NCBI Taxonomy" id="1449351"/>
    <lineage>
        <taxon>Bacteria</taxon>
        <taxon>Pseudomonadati</taxon>
        <taxon>Pseudomonadota</taxon>
        <taxon>Alphaproteobacteria</taxon>
        <taxon>Rhodobacterales</taxon>
        <taxon>Roseobacteraceae</taxon>
        <taxon>Roseivivax</taxon>
    </lineage>
</organism>
<dbReference type="Gene3D" id="1.10.3730.20">
    <property type="match status" value="1"/>
</dbReference>
<feature type="transmembrane region" description="Helical" evidence="6">
    <location>
        <begin position="153"/>
        <end position="171"/>
    </location>
</feature>
<dbReference type="GO" id="GO:0016020">
    <property type="term" value="C:membrane"/>
    <property type="evidence" value="ECO:0007669"/>
    <property type="project" value="UniProtKB-SubCell"/>
</dbReference>
<evidence type="ECO:0000256" key="2">
    <source>
        <dbReference type="ARBA" id="ARBA00009853"/>
    </source>
</evidence>
<comment type="similarity">
    <text evidence="2">Belongs to the drug/metabolite transporter (DMT) superfamily. 10 TMS drug/metabolite exporter (DME) (TC 2.A.7.3) family.</text>
</comment>
<dbReference type="STRING" id="1449351.RISW2_19505"/>
<evidence type="ECO:0000256" key="1">
    <source>
        <dbReference type="ARBA" id="ARBA00004141"/>
    </source>
</evidence>
<feature type="domain" description="EamA" evidence="7">
    <location>
        <begin position="11"/>
        <end position="142"/>
    </location>
</feature>
<keyword evidence="5 6" id="KW-0472">Membrane</keyword>
<dbReference type="SUPFAM" id="SSF103481">
    <property type="entry name" value="Multidrug resistance efflux transporter EmrE"/>
    <property type="match status" value="2"/>
</dbReference>
<dbReference type="OrthoDB" id="9812899at2"/>
<dbReference type="PATRIC" id="fig|1449351.3.peg.1029"/>
<evidence type="ECO:0000313" key="9">
    <source>
        <dbReference type="Proteomes" id="UP000023430"/>
    </source>
</evidence>
<feature type="transmembrane region" description="Helical" evidence="6">
    <location>
        <begin position="235"/>
        <end position="252"/>
    </location>
</feature>
<evidence type="ECO:0000259" key="7">
    <source>
        <dbReference type="Pfam" id="PF00892"/>
    </source>
</evidence>
<proteinExistence type="inferred from homology"/>
<evidence type="ECO:0000256" key="3">
    <source>
        <dbReference type="ARBA" id="ARBA00022692"/>
    </source>
</evidence>
<feature type="transmembrane region" description="Helical" evidence="6">
    <location>
        <begin position="289"/>
        <end position="307"/>
    </location>
</feature>
<keyword evidence="3 6" id="KW-0812">Transmembrane</keyword>
<dbReference type="EMBL" id="JAME01000006">
    <property type="protein sequence ID" value="ETX29847.1"/>
    <property type="molecule type" value="Genomic_DNA"/>
</dbReference>
<dbReference type="Proteomes" id="UP000023430">
    <property type="component" value="Unassembled WGS sequence"/>
</dbReference>
<feature type="transmembrane region" description="Helical" evidence="6">
    <location>
        <begin position="12"/>
        <end position="33"/>
    </location>
</feature>
<dbReference type="InterPro" id="IPR037185">
    <property type="entry name" value="EmrE-like"/>
</dbReference>
<evidence type="ECO:0000256" key="6">
    <source>
        <dbReference type="SAM" id="Phobius"/>
    </source>
</evidence>
<keyword evidence="9" id="KW-1185">Reference proteome</keyword>
<comment type="subcellular location">
    <subcellularLocation>
        <location evidence="1">Membrane</location>
        <topology evidence="1">Multi-pass membrane protein</topology>
    </subcellularLocation>
</comment>
<dbReference type="RefSeq" id="WP_043767455.1">
    <property type="nucleotide sequence ID" value="NZ_JAME01000006.1"/>
</dbReference>
<evidence type="ECO:0000256" key="5">
    <source>
        <dbReference type="ARBA" id="ARBA00023136"/>
    </source>
</evidence>
<keyword evidence="4 6" id="KW-1133">Transmembrane helix</keyword>
<evidence type="ECO:0000256" key="4">
    <source>
        <dbReference type="ARBA" id="ARBA00022989"/>
    </source>
</evidence>
<protein>
    <submittedName>
        <fullName evidence="8">Membrane protein</fullName>
    </submittedName>
</protein>
<comment type="caution">
    <text evidence="8">The sequence shown here is derived from an EMBL/GenBank/DDBJ whole genome shotgun (WGS) entry which is preliminary data.</text>
</comment>
<accession>X7FAA0</accession>
<sequence>MTHPVEDRPALGILLISLGVTAISVNDMVIKLLSGGYPLHQIVFIRAAIGILPMLVLLSRSGGIAALRTATPGLHALRGLLVVAANMTFYAAVAALPLALATALFFVAPLFITLLSIPLLGERVGALRLGAVAVGFSGVLVMQQPFGALPGDVPRLVLLLPVLAAFLYAMLQVMTRRLGVKSSAVALAIYIQSAFLVVSALMFLVAGDGRFAEGSGNDSVQFLLRAWVWPPAEDWATFLLVGIMSGFVGYCLSASYRMAAVSVIAPFEYLGLPLAIVWGWSIFGEWPAAETWAGCALIVGAGLFVLLREARLGRPSPGQRTRPFRR</sequence>
<gene>
    <name evidence="8" type="ORF">RISW2_19505</name>
</gene>
<dbReference type="PANTHER" id="PTHR22911">
    <property type="entry name" value="ACYL-MALONYL CONDENSING ENZYME-RELATED"/>
    <property type="match status" value="1"/>
</dbReference>
<name>X7FAA0_9RHOB</name>
<feature type="transmembrane region" description="Helical" evidence="6">
    <location>
        <begin position="127"/>
        <end position="147"/>
    </location>
</feature>
<dbReference type="eggNOG" id="COG0697">
    <property type="taxonomic scope" value="Bacteria"/>
</dbReference>